<feature type="domain" description="Zn(2)-C6 fungal-type" evidence="4">
    <location>
        <begin position="165"/>
        <end position="195"/>
    </location>
</feature>
<feature type="region of interest" description="Disordered" evidence="3">
    <location>
        <begin position="230"/>
        <end position="276"/>
    </location>
</feature>
<feature type="compositionally biased region" description="Low complexity" evidence="3">
    <location>
        <begin position="11"/>
        <end position="23"/>
    </location>
</feature>
<dbReference type="EMBL" id="KE145363">
    <property type="protein sequence ID" value="EPE30721.1"/>
    <property type="molecule type" value="Genomic_DNA"/>
</dbReference>
<feature type="compositionally biased region" description="Polar residues" evidence="3">
    <location>
        <begin position="236"/>
        <end position="268"/>
    </location>
</feature>
<dbReference type="GO" id="GO:0003677">
    <property type="term" value="F:DNA binding"/>
    <property type="evidence" value="ECO:0007669"/>
    <property type="project" value="UniProtKB-KW"/>
</dbReference>
<gene>
    <name evidence="5" type="ORF">GLAREA_03688</name>
</gene>
<feature type="region of interest" description="Disordered" evidence="3">
    <location>
        <begin position="811"/>
        <end position="830"/>
    </location>
</feature>
<feature type="compositionally biased region" description="Polar residues" evidence="3">
    <location>
        <begin position="41"/>
        <end position="52"/>
    </location>
</feature>
<feature type="region of interest" description="Disordered" evidence="3">
    <location>
        <begin position="106"/>
        <end position="156"/>
    </location>
</feature>
<dbReference type="PROSITE" id="PS00463">
    <property type="entry name" value="ZN2_CY6_FUNGAL_1"/>
    <property type="match status" value="1"/>
</dbReference>
<feature type="region of interest" description="Disordered" evidence="3">
    <location>
        <begin position="777"/>
        <end position="797"/>
    </location>
</feature>
<dbReference type="SUPFAM" id="SSF57701">
    <property type="entry name" value="Zn2/Cys6 DNA-binding domain"/>
    <property type="match status" value="1"/>
</dbReference>
<feature type="compositionally biased region" description="Polar residues" evidence="3">
    <location>
        <begin position="106"/>
        <end position="115"/>
    </location>
</feature>
<dbReference type="InterPro" id="IPR036864">
    <property type="entry name" value="Zn2-C6_fun-type_DNA-bd_sf"/>
</dbReference>
<protein>
    <submittedName>
        <fullName evidence="5">Zn2/Cys6 DNA-binding protein</fullName>
    </submittedName>
</protein>
<evidence type="ECO:0000256" key="2">
    <source>
        <dbReference type="ARBA" id="ARBA00023242"/>
    </source>
</evidence>
<evidence type="ECO:0000256" key="1">
    <source>
        <dbReference type="ARBA" id="ARBA00022723"/>
    </source>
</evidence>
<dbReference type="SMART" id="SM00906">
    <property type="entry name" value="Fungal_trans"/>
    <property type="match status" value="1"/>
</dbReference>
<evidence type="ECO:0000259" key="4">
    <source>
        <dbReference type="PROSITE" id="PS50048"/>
    </source>
</evidence>
<dbReference type="OMA" id="AFIRIEW"/>
<feature type="region of interest" description="Disordered" evidence="3">
    <location>
        <begin position="1"/>
        <end position="76"/>
    </location>
</feature>
<organism evidence="5 6">
    <name type="scientific">Glarea lozoyensis (strain ATCC 20868 / MF5171)</name>
    <dbReference type="NCBI Taxonomy" id="1116229"/>
    <lineage>
        <taxon>Eukaryota</taxon>
        <taxon>Fungi</taxon>
        <taxon>Dikarya</taxon>
        <taxon>Ascomycota</taxon>
        <taxon>Pezizomycotina</taxon>
        <taxon>Leotiomycetes</taxon>
        <taxon>Helotiales</taxon>
        <taxon>Helotiaceae</taxon>
        <taxon>Glarea</taxon>
    </lineage>
</organism>
<dbReference type="eggNOG" id="ENOG502RIXY">
    <property type="taxonomic scope" value="Eukaryota"/>
</dbReference>
<dbReference type="GeneID" id="19462743"/>
<dbReference type="GO" id="GO:0006351">
    <property type="term" value="P:DNA-templated transcription"/>
    <property type="evidence" value="ECO:0007669"/>
    <property type="project" value="InterPro"/>
</dbReference>
<dbReference type="InterPro" id="IPR050987">
    <property type="entry name" value="AtrR-like"/>
</dbReference>
<keyword evidence="2" id="KW-0539">Nucleus</keyword>
<sequence>MRPSFQDPGVSSSQQDQRIIQQSFPLQQHNIPSHGHHQLPTVYSASLPTPSGSIVPRKGQQPHATPDHSRTAQDDYRHQSIARNYELGASSVEKEPSFVAEELRTPHTTTITSVPMSGKKRSASTEEGPIMKGKKQSSAGRSKSPGKYSEQVKKGLAASSRTNQACDRCKVRKTKCDSLPGGCSECLSKGEECITTDKVSGRPMHRGYVEGLEHEVAVLKAQLKAHGIREDGRLTSVDQTISRPTPDRNGTSDSPQTSNSISPSQTLPHESPSCEVERTPDNYLGVALASSRLSSINGTALSILGMKIDIADFESLDMDEPSSSGFNPRLYNKSYQSFLQTALNVNENMEEPPLPLRDEAFIRIEWYFRMINPYIPFLHKPTFVALLNRRFDDPNFKPRVAENVMMHMAFAIMYFQEACRNRTDDGIFEKRQQDLSNQHYHYSLSQYYHLSCSHGVQDIQALTMICSHLRNFPKPGASWILTQHTLSRALEFNLHRSAKSCTFEEPLTTLDIEMRKRIFWSLLTIHVTLSGKLGRPMSLRMEDYDIEIPDPISDEQLIQDGTNGLSQAKCLHKVGIHAFQIVPLYMELYSTIYAVRRRPDKYVLTVNALEAKIQAWEDALSPELVNGKEQEDRVFTLYSQVWADEFRLLLRHPSMSMTNDETFNAESLKTCAKSARKMLGAVKKLKKYNCLDTTWYNTAVYVMALTTTLFVEYERRDTISRLEVESLKADMGAWLEILGSVGQLLGSGFRLRDAVREVIMGPLTKLDLSLAGRDASRNRPLNDFNSMPARSESTSRISLDSGSVNAINTKTIDYSHQSTPQFETTSSTSAGYAPLTVPLQQHQDPYPQSTQYQPYTEASGTLPHSSYPPQSNHNFISNTKVEDASDLVRFARQANQAAAQTPLMAHDAFQRRDNIAHYAGPQAWSVYTAEAVDNFGMSEPFSVNSLVQLGPNDMNTGGMGIIHQNMHTPTSGPMDHGQFTGDLSSISSWPQAVFNMLPNQN</sequence>
<dbReference type="GO" id="GO:0000981">
    <property type="term" value="F:DNA-binding transcription factor activity, RNA polymerase II-specific"/>
    <property type="evidence" value="ECO:0007669"/>
    <property type="project" value="InterPro"/>
</dbReference>
<dbReference type="Gene3D" id="4.10.240.10">
    <property type="entry name" value="Zn(2)-C6 fungal-type DNA-binding domain"/>
    <property type="match status" value="1"/>
</dbReference>
<keyword evidence="6" id="KW-1185">Reference proteome</keyword>
<dbReference type="SMART" id="SM00066">
    <property type="entry name" value="GAL4"/>
    <property type="match status" value="1"/>
</dbReference>
<proteinExistence type="predicted"/>
<dbReference type="OrthoDB" id="4456959at2759"/>
<keyword evidence="5" id="KW-0238">DNA-binding</keyword>
<feature type="region of interest" description="Disordered" evidence="3">
    <location>
        <begin position="840"/>
        <end position="876"/>
    </location>
</feature>
<evidence type="ECO:0000256" key="3">
    <source>
        <dbReference type="SAM" id="MobiDB-lite"/>
    </source>
</evidence>
<dbReference type="InterPro" id="IPR007219">
    <property type="entry name" value="XnlR_reg_dom"/>
</dbReference>
<dbReference type="Proteomes" id="UP000016922">
    <property type="component" value="Unassembled WGS sequence"/>
</dbReference>
<dbReference type="PANTHER" id="PTHR46910:SF4">
    <property type="entry name" value="ZN(2)-C6 FUNGAL-TYPE DOMAIN-CONTAINING PROTEIN"/>
    <property type="match status" value="1"/>
</dbReference>
<reference evidence="5 6" key="1">
    <citation type="journal article" date="2013" name="BMC Genomics">
        <title>Genomics-driven discovery of the pneumocandin biosynthetic gene cluster in the fungus Glarea lozoyensis.</title>
        <authorList>
            <person name="Chen L."/>
            <person name="Yue Q."/>
            <person name="Zhang X."/>
            <person name="Xiang M."/>
            <person name="Wang C."/>
            <person name="Li S."/>
            <person name="Che Y."/>
            <person name="Ortiz-Lopez F.J."/>
            <person name="Bills G.F."/>
            <person name="Liu X."/>
            <person name="An Z."/>
        </authorList>
    </citation>
    <scope>NUCLEOTIDE SEQUENCE [LARGE SCALE GENOMIC DNA]</scope>
    <source>
        <strain evidence="6">ATCC 20868 / MF5171</strain>
    </source>
</reference>
<dbReference type="GO" id="GO:0008270">
    <property type="term" value="F:zinc ion binding"/>
    <property type="evidence" value="ECO:0007669"/>
    <property type="project" value="InterPro"/>
</dbReference>
<dbReference type="KEGG" id="glz:GLAREA_03688"/>
<dbReference type="Pfam" id="PF00172">
    <property type="entry name" value="Zn_clus"/>
    <property type="match status" value="1"/>
</dbReference>
<dbReference type="RefSeq" id="XP_008082132.1">
    <property type="nucleotide sequence ID" value="XM_008083941.1"/>
</dbReference>
<dbReference type="AlphaFoldDB" id="S3DFH4"/>
<dbReference type="CDD" id="cd00067">
    <property type="entry name" value="GAL4"/>
    <property type="match status" value="1"/>
</dbReference>
<evidence type="ECO:0000313" key="5">
    <source>
        <dbReference type="EMBL" id="EPE30721.1"/>
    </source>
</evidence>
<dbReference type="PROSITE" id="PS50048">
    <property type="entry name" value="ZN2_CY6_FUNGAL_2"/>
    <property type="match status" value="1"/>
</dbReference>
<dbReference type="HOGENOM" id="CLU_006173_1_0_1"/>
<name>S3DFH4_GLAL2</name>
<dbReference type="PANTHER" id="PTHR46910">
    <property type="entry name" value="TRANSCRIPTION FACTOR PDR1"/>
    <property type="match status" value="1"/>
</dbReference>
<dbReference type="Pfam" id="PF04082">
    <property type="entry name" value="Fungal_trans"/>
    <property type="match status" value="1"/>
</dbReference>
<feature type="compositionally biased region" description="Basic and acidic residues" evidence="3">
    <location>
        <begin position="65"/>
        <end position="76"/>
    </location>
</feature>
<keyword evidence="1" id="KW-0479">Metal-binding</keyword>
<dbReference type="CDD" id="cd12148">
    <property type="entry name" value="fungal_TF_MHR"/>
    <property type="match status" value="1"/>
</dbReference>
<accession>S3DFH4</accession>
<dbReference type="InterPro" id="IPR001138">
    <property type="entry name" value="Zn2Cys6_DnaBD"/>
</dbReference>
<evidence type="ECO:0000313" key="6">
    <source>
        <dbReference type="Proteomes" id="UP000016922"/>
    </source>
</evidence>
<dbReference type="STRING" id="1116229.S3DFH4"/>